<dbReference type="PaxDb" id="55529-EKX45332"/>
<dbReference type="Pfam" id="PF04005">
    <property type="entry name" value="Hus1"/>
    <property type="match status" value="1"/>
</dbReference>
<accession>L1JAL2</accession>
<dbReference type="RefSeq" id="XP_005832312.1">
    <property type="nucleotide sequence ID" value="XM_005832255.1"/>
</dbReference>
<organism evidence="4">
    <name type="scientific">Guillardia theta (strain CCMP2712)</name>
    <name type="common">Cryptophyte</name>
    <dbReference type="NCBI Taxonomy" id="905079"/>
    <lineage>
        <taxon>Eukaryota</taxon>
        <taxon>Cryptophyceae</taxon>
        <taxon>Pyrenomonadales</taxon>
        <taxon>Geminigeraceae</taxon>
        <taxon>Guillardia</taxon>
    </lineage>
</organism>
<dbReference type="GO" id="GO:0006289">
    <property type="term" value="P:nucleotide-excision repair"/>
    <property type="evidence" value="ECO:0007669"/>
    <property type="project" value="TreeGrafter"/>
</dbReference>
<dbReference type="KEGG" id="gtt:GUITHDRAFT_71598"/>
<keyword evidence="3" id="KW-0539">Nucleus</keyword>
<evidence type="ECO:0000256" key="2">
    <source>
        <dbReference type="ARBA" id="ARBA00005563"/>
    </source>
</evidence>
<dbReference type="eggNOG" id="KOG3999">
    <property type="taxonomic scope" value="Eukaryota"/>
</dbReference>
<dbReference type="InterPro" id="IPR016580">
    <property type="entry name" value="HUS1"/>
</dbReference>
<dbReference type="Gene3D" id="3.70.10.10">
    <property type="match status" value="1"/>
</dbReference>
<dbReference type="GO" id="GO:0035861">
    <property type="term" value="C:site of double-strand break"/>
    <property type="evidence" value="ECO:0007669"/>
    <property type="project" value="TreeGrafter"/>
</dbReference>
<dbReference type="OrthoDB" id="337750at2759"/>
<dbReference type="AlphaFoldDB" id="L1JAL2"/>
<dbReference type="InterPro" id="IPR007150">
    <property type="entry name" value="HUS1/Mec3"/>
</dbReference>
<evidence type="ECO:0000313" key="4">
    <source>
        <dbReference type="EMBL" id="EKX45332.1"/>
    </source>
</evidence>
<dbReference type="PANTHER" id="PTHR12900">
    <property type="entry name" value="MITOTIC AND DNA DAMAGE CHECKPOINT PROTEIN HUS1"/>
    <property type="match status" value="1"/>
</dbReference>
<comment type="subcellular location">
    <subcellularLocation>
        <location evidence="1">Nucleus</location>
    </subcellularLocation>
</comment>
<dbReference type="STRING" id="905079.L1JAL2"/>
<dbReference type="EMBL" id="JH993000">
    <property type="protein sequence ID" value="EKX45332.1"/>
    <property type="molecule type" value="Genomic_DNA"/>
</dbReference>
<dbReference type="GO" id="GO:0000724">
    <property type="term" value="P:double-strand break repair via homologous recombination"/>
    <property type="evidence" value="ECO:0007669"/>
    <property type="project" value="TreeGrafter"/>
</dbReference>
<sequence>LFRTYRIESKNGNNIAFELDLSSFERALRTAETSNLTTIKLAKRDDLAFLSFESTTMSVIQDVPIEVLSSNVLQEVQEPDVGKPVVQLLSPSLRSLLNVVERLKSVDGTICISGNMAGELEMEARTEFAFMSTTWKDLGCAQQGKELVSMLCLTILNGDQICRSSK</sequence>
<comment type="similarity">
    <text evidence="2">Belongs to the HUS1 family.</text>
</comment>
<dbReference type="GO" id="GO:0044778">
    <property type="term" value="P:meiotic DNA integrity checkpoint signaling"/>
    <property type="evidence" value="ECO:0007669"/>
    <property type="project" value="TreeGrafter"/>
</dbReference>
<dbReference type="GO" id="GO:0033314">
    <property type="term" value="P:mitotic DNA replication checkpoint signaling"/>
    <property type="evidence" value="ECO:0007669"/>
    <property type="project" value="TreeGrafter"/>
</dbReference>
<dbReference type="HOGENOM" id="CLU_1607018_0_0_1"/>
<feature type="non-terminal residue" evidence="4">
    <location>
        <position position="166"/>
    </location>
</feature>
<dbReference type="GO" id="GO:0031573">
    <property type="term" value="P:mitotic intra-S DNA damage checkpoint signaling"/>
    <property type="evidence" value="ECO:0007669"/>
    <property type="project" value="TreeGrafter"/>
</dbReference>
<proteinExistence type="inferred from homology"/>
<dbReference type="PANTHER" id="PTHR12900:SF0">
    <property type="entry name" value="CHECKPOINT PROTEIN"/>
    <property type="match status" value="1"/>
</dbReference>
<dbReference type="GO" id="GO:0005730">
    <property type="term" value="C:nucleolus"/>
    <property type="evidence" value="ECO:0007669"/>
    <property type="project" value="InterPro"/>
</dbReference>
<evidence type="ECO:0000256" key="3">
    <source>
        <dbReference type="ARBA" id="ARBA00023242"/>
    </source>
</evidence>
<evidence type="ECO:0000256" key="1">
    <source>
        <dbReference type="ARBA" id="ARBA00004123"/>
    </source>
</evidence>
<dbReference type="GO" id="GO:0000723">
    <property type="term" value="P:telomere maintenance"/>
    <property type="evidence" value="ECO:0007669"/>
    <property type="project" value="TreeGrafter"/>
</dbReference>
<dbReference type="GO" id="GO:0030896">
    <property type="term" value="C:checkpoint clamp complex"/>
    <property type="evidence" value="ECO:0007669"/>
    <property type="project" value="InterPro"/>
</dbReference>
<dbReference type="GeneID" id="17301811"/>
<gene>
    <name evidence="4" type="primary">HUS1</name>
    <name evidence="4" type="ORF">GUITHDRAFT_71598</name>
</gene>
<protein>
    <submittedName>
        <fullName evidence="4">DNA damage checkpoint protein HUS1</fullName>
    </submittedName>
</protein>
<name>L1JAL2_GUITC</name>
<reference evidence="4" key="1">
    <citation type="journal article" date="2012" name="Nature">
        <title>Algal genomes reveal evolutionary mosaicism and the fate of nucleomorphs.</title>
        <authorList>
            <consortium name="DOE Joint Genome Institute"/>
            <person name="Curtis B.A."/>
            <person name="Tanifuji G."/>
            <person name="Burki F."/>
            <person name="Gruber A."/>
            <person name="Irimia M."/>
            <person name="Maruyama S."/>
            <person name="Arias M.C."/>
            <person name="Ball S.G."/>
            <person name="Gile G.H."/>
            <person name="Hirakawa Y."/>
            <person name="Hopkins J.F."/>
            <person name="Kuo A."/>
            <person name="Rensing S.A."/>
            <person name="Schmutz J."/>
            <person name="Symeonidi A."/>
            <person name="Elias M."/>
            <person name="Eveleigh R.J."/>
            <person name="Herman E.K."/>
            <person name="Klute M.J."/>
            <person name="Nakayama T."/>
            <person name="Obornik M."/>
            <person name="Reyes-Prieto A."/>
            <person name="Armbrust E.V."/>
            <person name="Aves S.J."/>
            <person name="Beiko R.G."/>
            <person name="Coutinho P."/>
            <person name="Dacks J.B."/>
            <person name="Durnford D.G."/>
            <person name="Fast N.M."/>
            <person name="Green B.R."/>
            <person name="Grisdale C.J."/>
            <person name="Hempel F."/>
            <person name="Henrissat B."/>
            <person name="Hoppner M.P."/>
            <person name="Ishida K."/>
            <person name="Kim E."/>
            <person name="Koreny L."/>
            <person name="Kroth P.G."/>
            <person name="Liu Y."/>
            <person name="Malik S.B."/>
            <person name="Maier U.G."/>
            <person name="McRose D."/>
            <person name="Mock T."/>
            <person name="Neilson J.A."/>
            <person name="Onodera N.T."/>
            <person name="Poole A.M."/>
            <person name="Pritham E.J."/>
            <person name="Richards T.A."/>
            <person name="Rocap G."/>
            <person name="Roy S.W."/>
            <person name="Sarai C."/>
            <person name="Schaack S."/>
            <person name="Shirato S."/>
            <person name="Slamovits C.H."/>
            <person name="Spencer D.F."/>
            <person name="Suzuki S."/>
            <person name="Worden A.Z."/>
            <person name="Zauner S."/>
            <person name="Barry K."/>
            <person name="Bell C."/>
            <person name="Bharti A.K."/>
            <person name="Crow J.A."/>
            <person name="Grimwood J."/>
            <person name="Kramer R."/>
            <person name="Lindquist E."/>
            <person name="Lucas S."/>
            <person name="Salamov A."/>
            <person name="McFadden G.I."/>
            <person name="Lane C.E."/>
            <person name="Keeling P.J."/>
            <person name="Gray M.W."/>
            <person name="Grigoriev I.V."/>
            <person name="Archibald J.M."/>
        </authorList>
    </citation>
    <scope>NUCLEOTIDE SEQUENCE</scope>
    <source>
        <strain evidence="4">CCMP2712</strain>
    </source>
</reference>
<dbReference type="PIRSF" id="PIRSF011312">
    <property type="entry name" value="Cell_cycle_HUS1"/>
    <property type="match status" value="1"/>
</dbReference>